<proteinExistence type="predicted"/>
<reference evidence="2" key="1">
    <citation type="submission" date="2013-11" db="EMBL/GenBank/DDBJ databases">
        <title>Genome sequence of the fusiform rust pathogen reveals effectors for host alternation and coevolution with pine.</title>
        <authorList>
            <consortium name="DOE Joint Genome Institute"/>
            <person name="Smith K."/>
            <person name="Pendleton A."/>
            <person name="Kubisiak T."/>
            <person name="Anderson C."/>
            <person name="Salamov A."/>
            <person name="Aerts A."/>
            <person name="Riley R."/>
            <person name="Clum A."/>
            <person name="Lindquist E."/>
            <person name="Ence D."/>
            <person name="Campbell M."/>
            <person name="Kronenberg Z."/>
            <person name="Feau N."/>
            <person name="Dhillon B."/>
            <person name="Hamelin R."/>
            <person name="Burleigh J."/>
            <person name="Smith J."/>
            <person name="Yandell M."/>
            <person name="Nelson C."/>
            <person name="Grigoriev I."/>
            <person name="Davis J."/>
        </authorList>
    </citation>
    <scope>NUCLEOTIDE SEQUENCE</scope>
    <source>
        <strain evidence="2">G11</strain>
    </source>
</reference>
<evidence type="ECO:0000313" key="3">
    <source>
        <dbReference type="Proteomes" id="UP000886653"/>
    </source>
</evidence>
<dbReference type="Proteomes" id="UP000886653">
    <property type="component" value="Unassembled WGS sequence"/>
</dbReference>
<comment type="caution">
    <text evidence="2">The sequence shown here is derived from an EMBL/GenBank/DDBJ whole genome shotgun (WGS) entry which is preliminary data.</text>
</comment>
<evidence type="ECO:0000256" key="1">
    <source>
        <dbReference type="SAM" id="MobiDB-lite"/>
    </source>
</evidence>
<evidence type="ECO:0008006" key="4">
    <source>
        <dbReference type="Google" id="ProtNLM"/>
    </source>
</evidence>
<dbReference type="OrthoDB" id="2507294at2759"/>
<protein>
    <recommendedName>
        <fullName evidence="4">Retrotransposon gag domain-containing protein</fullName>
    </recommendedName>
</protein>
<accession>A0A9P6N7Q7</accession>
<gene>
    <name evidence="2" type="ORF">CROQUDRAFT_55531</name>
</gene>
<organism evidence="2 3">
    <name type="scientific">Cronartium quercuum f. sp. fusiforme G11</name>
    <dbReference type="NCBI Taxonomy" id="708437"/>
    <lineage>
        <taxon>Eukaryota</taxon>
        <taxon>Fungi</taxon>
        <taxon>Dikarya</taxon>
        <taxon>Basidiomycota</taxon>
        <taxon>Pucciniomycotina</taxon>
        <taxon>Pucciniomycetes</taxon>
        <taxon>Pucciniales</taxon>
        <taxon>Coleosporiaceae</taxon>
        <taxon>Cronartium</taxon>
    </lineage>
</organism>
<name>A0A9P6N7Q7_9BASI</name>
<evidence type="ECO:0000313" key="2">
    <source>
        <dbReference type="EMBL" id="KAG0138890.1"/>
    </source>
</evidence>
<feature type="non-terminal residue" evidence="2">
    <location>
        <position position="1"/>
    </location>
</feature>
<sequence>DYPAAKEWPTFDGEGEYNHLKFIKWVDKVADKMGMPDKLIEAKLTIVFEGVAREWLFEVMDEEGDMTWAEWKEAIQNRFGTDSWRERMEQSFNKNKFNPNYHTDIVRWATKQKQKLKAFAPDISKKKIIDRILWNTPEDIRNNVLSRIGDNDTWTKFLCVIEDITKNTSIGKKTNNDRISQIQNKATDNNEMTNLSTRVQAPNTEG</sequence>
<feature type="region of interest" description="Disordered" evidence="1">
    <location>
        <begin position="183"/>
        <end position="206"/>
    </location>
</feature>
<keyword evidence="3" id="KW-1185">Reference proteome</keyword>
<dbReference type="AlphaFoldDB" id="A0A9P6N7Q7"/>
<dbReference type="EMBL" id="MU168294">
    <property type="protein sequence ID" value="KAG0138890.1"/>
    <property type="molecule type" value="Genomic_DNA"/>
</dbReference>